<accession>A0A2I0J3G6</accession>
<dbReference type="Pfam" id="PF24924">
    <property type="entry name" value="DUF7745"/>
    <property type="match status" value="1"/>
</dbReference>
<evidence type="ECO:0000313" key="5">
    <source>
        <dbReference type="Proteomes" id="UP000233551"/>
    </source>
</evidence>
<evidence type="ECO:0000256" key="1">
    <source>
        <dbReference type="SAM" id="Coils"/>
    </source>
</evidence>
<comment type="caution">
    <text evidence="4">The sequence shown here is derived from an EMBL/GenBank/DDBJ whole genome shotgun (WGS) entry which is preliminary data.</text>
</comment>
<keyword evidence="1" id="KW-0175">Coiled coil</keyword>
<dbReference type="EMBL" id="PGOL01002081">
    <property type="protein sequence ID" value="PKI50777.1"/>
    <property type="molecule type" value="Genomic_DNA"/>
</dbReference>
<dbReference type="AlphaFoldDB" id="A0A2I0J3G6"/>
<proteinExistence type="predicted"/>
<dbReference type="InterPro" id="IPR056647">
    <property type="entry name" value="DUF7745"/>
</dbReference>
<sequence>MISGDSFSRVSITHPHRKVDTPKPCDPKARDAGPDGSPHSGPYSLSTSLGTYLVRMDRSHPYLRLGVIVTPSANIMRLWRTFRPVDHAFLRLIIGDLPLLADSPIDWTLLRTAISFWDTHRAVFSFQGTELAPTVEEYAALIQRPMLNRDIVAPNQFATIHSRLAILLGLRDEEIRHELWCFDLPTMITPTESSLWKVSLGTVSMGCSLESRRSMTIGCPSRLTPVRRLHTPRIPHALQADIPDVEISVQGAKRMELQSIRKERDRLRCELVDTRSELTDHRELQRELAQTRACVANQDREIVRLSATLGRARAKACKVSHP</sequence>
<evidence type="ECO:0000259" key="3">
    <source>
        <dbReference type="Pfam" id="PF24924"/>
    </source>
</evidence>
<gene>
    <name evidence="4" type="ORF">CRG98_028831</name>
</gene>
<feature type="compositionally biased region" description="Basic and acidic residues" evidence="2">
    <location>
        <begin position="18"/>
        <end position="33"/>
    </location>
</feature>
<protein>
    <recommendedName>
        <fullName evidence="3">DUF7745 domain-containing protein</fullName>
    </recommendedName>
</protein>
<name>A0A2I0J3G6_PUNGR</name>
<dbReference type="Proteomes" id="UP000233551">
    <property type="component" value="Unassembled WGS sequence"/>
</dbReference>
<evidence type="ECO:0000313" key="4">
    <source>
        <dbReference type="EMBL" id="PKI50777.1"/>
    </source>
</evidence>
<evidence type="ECO:0000256" key="2">
    <source>
        <dbReference type="SAM" id="MobiDB-lite"/>
    </source>
</evidence>
<organism evidence="4 5">
    <name type="scientific">Punica granatum</name>
    <name type="common">Pomegranate</name>
    <dbReference type="NCBI Taxonomy" id="22663"/>
    <lineage>
        <taxon>Eukaryota</taxon>
        <taxon>Viridiplantae</taxon>
        <taxon>Streptophyta</taxon>
        <taxon>Embryophyta</taxon>
        <taxon>Tracheophyta</taxon>
        <taxon>Spermatophyta</taxon>
        <taxon>Magnoliopsida</taxon>
        <taxon>eudicotyledons</taxon>
        <taxon>Gunneridae</taxon>
        <taxon>Pentapetalae</taxon>
        <taxon>rosids</taxon>
        <taxon>malvids</taxon>
        <taxon>Myrtales</taxon>
        <taxon>Lythraceae</taxon>
        <taxon>Punica</taxon>
    </lineage>
</organism>
<keyword evidence="5" id="KW-1185">Reference proteome</keyword>
<feature type="region of interest" description="Disordered" evidence="2">
    <location>
        <begin position="13"/>
        <end position="43"/>
    </location>
</feature>
<reference evidence="4 5" key="1">
    <citation type="submission" date="2017-11" db="EMBL/GenBank/DDBJ databases">
        <title>De-novo sequencing of pomegranate (Punica granatum L.) genome.</title>
        <authorList>
            <person name="Akparov Z."/>
            <person name="Amiraslanov A."/>
            <person name="Hajiyeva S."/>
            <person name="Abbasov M."/>
            <person name="Kaur K."/>
            <person name="Hamwieh A."/>
            <person name="Solovyev V."/>
            <person name="Salamov A."/>
            <person name="Braich B."/>
            <person name="Kosarev P."/>
            <person name="Mahmoud A."/>
            <person name="Hajiyev E."/>
            <person name="Babayeva S."/>
            <person name="Izzatullayeva V."/>
            <person name="Mammadov A."/>
            <person name="Mammadov A."/>
            <person name="Sharifova S."/>
            <person name="Ojaghi J."/>
            <person name="Eynullazada K."/>
            <person name="Bayramov B."/>
            <person name="Abdulazimova A."/>
            <person name="Shahmuradov I."/>
        </authorList>
    </citation>
    <scope>NUCLEOTIDE SEQUENCE [LARGE SCALE GENOMIC DNA]</scope>
    <source>
        <strain evidence="5">cv. AG2017</strain>
        <tissue evidence="4">Leaf</tissue>
    </source>
</reference>
<feature type="coiled-coil region" evidence="1">
    <location>
        <begin position="257"/>
        <end position="301"/>
    </location>
</feature>
<feature type="domain" description="DUF7745" evidence="3">
    <location>
        <begin position="97"/>
        <end position="178"/>
    </location>
</feature>